<evidence type="ECO:0000256" key="1">
    <source>
        <dbReference type="SAM" id="MobiDB-lite"/>
    </source>
</evidence>
<reference evidence="2" key="1">
    <citation type="journal article" date="2014" name="Int. J. Syst. Evol. Microbiol.">
        <title>Complete genome sequence of Corynebacterium casei LMG S-19264T (=DSM 44701T), isolated from a smear-ripened cheese.</title>
        <authorList>
            <consortium name="US DOE Joint Genome Institute (JGI-PGF)"/>
            <person name="Walter F."/>
            <person name="Albersmeier A."/>
            <person name="Kalinowski J."/>
            <person name="Ruckert C."/>
        </authorList>
    </citation>
    <scope>NUCLEOTIDE SEQUENCE</scope>
    <source>
        <strain evidence="2">CGMCC 4.7272</strain>
    </source>
</reference>
<proteinExistence type="predicted"/>
<gene>
    <name evidence="2" type="ORF">GCM10012282_45560</name>
</gene>
<dbReference type="EMBL" id="BMMU01000015">
    <property type="protein sequence ID" value="GGJ43560.1"/>
    <property type="molecule type" value="Genomic_DNA"/>
</dbReference>
<dbReference type="Proteomes" id="UP000625682">
    <property type="component" value="Unassembled WGS sequence"/>
</dbReference>
<accession>A0A917L3V7</accession>
<feature type="compositionally biased region" description="Low complexity" evidence="1">
    <location>
        <begin position="72"/>
        <end position="83"/>
    </location>
</feature>
<protein>
    <submittedName>
        <fullName evidence="2">Uncharacterized protein</fullName>
    </submittedName>
</protein>
<comment type="caution">
    <text evidence="2">The sequence shown here is derived from an EMBL/GenBank/DDBJ whole genome shotgun (WGS) entry which is preliminary data.</text>
</comment>
<name>A0A917L3V7_9ACTN</name>
<keyword evidence="3" id="KW-1185">Reference proteome</keyword>
<feature type="compositionally biased region" description="Basic and acidic residues" evidence="1">
    <location>
        <begin position="8"/>
        <end position="19"/>
    </location>
</feature>
<reference evidence="2" key="2">
    <citation type="submission" date="2020-09" db="EMBL/GenBank/DDBJ databases">
        <authorList>
            <person name="Sun Q."/>
            <person name="Zhou Y."/>
        </authorList>
    </citation>
    <scope>NUCLEOTIDE SEQUENCE</scope>
    <source>
        <strain evidence="2">CGMCC 4.7272</strain>
    </source>
</reference>
<evidence type="ECO:0000313" key="3">
    <source>
        <dbReference type="Proteomes" id="UP000625682"/>
    </source>
</evidence>
<dbReference type="AlphaFoldDB" id="A0A917L3V7"/>
<feature type="region of interest" description="Disordered" evidence="1">
    <location>
        <begin position="1"/>
        <end position="132"/>
    </location>
</feature>
<evidence type="ECO:0000313" key="2">
    <source>
        <dbReference type="EMBL" id="GGJ43560.1"/>
    </source>
</evidence>
<sequence length="132" mass="13741">MAGHWHGARSDDKTRDSSEIRQTLSPDPEDPEARVVGRRFRERQFGGPSGGQAVSRFGLPPPVGTISAPQNAASGPRSGAAGPLPHPGSAAEIRVAAARTRRSTALGTSPKRTWPGAHHAAAAEGLSPTKVR</sequence>
<organism evidence="2 3">
    <name type="scientific">Streptomyces lacrimifluminis</name>
    <dbReference type="NCBI Taxonomy" id="1500077"/>
    <lineage>
        <taxon>Bacteria</taxon>
        <taxon>Bacillati</taxon>
        <taxon>Actinomycetota</taxon>
        <taxon>Actinomycetes</taxon>
        <taxon>Kitasatosporales</taxon>
        <taxon>Streptomycetaceae</taxon>
        <taxon>Streptomyces</taxon>
    </lineage>
</organism>